<protein>
    <submittedName>
        <fullName evidence="1">Uncharacterized protein</fullName>
    </submittedName>
</protein>
<gene>
    <name evidence="1" type="ORF">LRS13_15510</name>
</gene>
<dbReference type="EMBL" id="CP088295">
    <property type="protein sequence ID" value="UUY02121.1"/>
    <property type="molecule type" value="Genomic_DNA"/>
</dbReference>
<name>A0ABY5PC14_9ACTN</name>
<organism evidence="1 2">
    <name type="scientific">Svornostia abyssi</name>
    <dbReference type="NCBI Taxonomy" id="2898438"/>
    <lineage>
        <taxon>Bacteria</taxon>
        <taxon>Bacillati</taxon>
        <taxon>Actinomycetota</taxon>
        <taxon>Thermoleophilia</taxon>
        <taxon>Solirubrobacterales</taxon>
        <taxon>Baekduiaceae</taxon>
        <taxon>Svornostia</taxon>
    </lineage>
</organism>
<reference evidence="2" key="1">
    <citation type="submission" date="2021-11" db="EMBL/GenBank/DDBJ databases">
        <title>Cultivation dependent microbiological survey of springs from the worlds oldest radium mine currently devoted to the extraction of radon-saturated water.</title>
        <authorList>
            <person name="Kapinusova G."/>
            <person name="Smrhova T."/>
            <person name="Strejcek M."/>
            <person name="Suman J."/>
            <person name="Jani K."/>
            <person name="Pajer P."/>
            <person name="Uhlik O."/>
        </authorList>
    </citation>
    <scope>NUCLEOTIDE SEQUENCE [LARGE SCALE GENOMIC DNA]</scope>
    <source>
        <strain evidence="2">J379</strain>
    </source>
</reference>
<proteinExistence type="predicted"/>
<dbReference type="RefSeq" id="WP_353862654.1">
    <property type="nucleotide sequence ID" value="NZ_CP088295.1"/>
</dbReference>
<accession>A0ABY5PC14</accession>
<keyword evidence="2" id="KW-1185">Reference proteome</keyword>
<dbReference type="Proteomes" id="UP001058860">
    <property type="component" value="Chromosome"/>
</dbReference>
<sequence length="310" mass="33044">MSLRRALTEAGGTQAPSTRGAWLHDLLLEELRTGASELTQARSGKDHPVVVAFAAGDGMLLAALPIDAKLRADPAVVTDREWLLTAATVGALIDVTGPPPPGSIADLQLTCGELDGFLVLGYPQAEPEPDVAVYAFEEQAAELDRLRTSPSALPIGAFRGSQESLSPPVGAVHPLRVAEAIARFGGRPAERDDDVANDDQVLALFEGSGGVSRPHEDPDPARRVARRILQRLAGMGKWGGYHTEFAHLSRGFAGNDRELAERVGESLLSGGLLQEKPSVGQRHVYLNPKRAADIYALVERGEVPRNVTLP</sequence>
<evidence type="ECO:0000313" key="2">
    <source>
        <dbReference type="Proteomes" id="UP001058860"/>
    </source>
</evidence>
<evidence type="ECO:0000313" key="1">
    <source>
        <dbReference type="EMBL" id="UUY02121.1"/>
    </source>
</evidence>